<evidence type="ECO:0000313" key="2">
    <source>
        <dbReference type="Proteomes" id="UP001501081"/>
    </source>
</evidence>
<protein>
    <submittedName>
        <fullName evidence="1">Uncharacterized protein</fullName>
    </submittedName>
</protein>
<reference evidence="2" key="1">
    <citation type="journal article" date="2019" name="Int. J. Syst. Evol. Microbiol.">
        <title>The Global Catalogue of Microorganisms (GCM) 10K type strain sequencing project: providing services to taxonomists for standard genome sequencing and annotation.</title>
        <authorList>
            <consortium name="The Broad Institute Genomics Platform"/>
            <consortium name="The Broad Institute Genome Sequencing Center for Infectious Disease"/>
            <person name="Wu L."/>
            <person name="Ma J."/>
        </authorList>
    </citation>
    <scope>NUCLEOTIDE SEQUENCE [LARGE SCALE GENOMIC DNA]</scope>
    <source>
        <strain evidence="2">JCM 17338</strain>
    </source>
</reference>
<organism evidence="1 2">
    <name type="scientific">Pedobacter ginsengiterrae</name>
    <dbReference type="NCBI Taxonomy" id="871696"/>
    <lineage>
        <taxon>Bacteria</taxon>
        <taxon>Pseudomonadati</taxon>
        <taxon>Bacteroidota</taxon>
        <taxon>Sphingobacteriia</taxon>
        <taxon>Sphingobacteriales</taxon>
        <taxon>Sphingobacteriaceae</taxon>
        <taxon>Pedobacter</taxon>
    </lineage>
</organism>
<proteinExistence type="predicted"/>
<evidence type="ECO:0000313" key="1">
    <source>
        <dbReference type="EMBL" id="GAA3977363.1"/>
    </source>
</evidence>
<name>A0ABP7Q6M2_9SPHI</name>
<accession>A0ABP7Q6M2</accession>
<dbReference type="Proteomes" id="UP001501081">
    <property type="component" value="Unassembled WGS sequence"/>
</dbReference>
<comment type="caution">
    <text evidence="1">The sequence shown here is derived from an EMBL/GenBank/DDBJ whole genome shotgun (WGS) entry which is preliminary data.</text>
</comment>
<keyword evidence="2" id="KW-1185">Reference proteome</keyword>
<gene>
    <name evidence="1" type="ORF">GCM10022246_32060</name>
</gene>
<sequence length="105" mass="11859">MCPGFCSYYIVAVKKDKSIKVINTPNDFRKFIGKIDNVEEAKLIVRNAGYIFSIAPKYMASYKQSADKYIFKLHDFGLQSCLPPVQTEPKSITIAVDEMASISRL</sequence>
<dbReference type="EMBL" id="BAABAK010000016">
    <property type="protein sequence ID" value="GAA3977363.1"/>
    <property type="molecule type" value="Genomic_DNA"/>
</dbReference>